<sequence>LIVRFKGDLLHGCCVLFPMLRYTVVAKVTNQKEAAHFLDSLIVFVGYFYSYVNPSDSFFNLTFIGFIGLNYGRLSACC</sequence>
<evidence type="ECO:0000313" key="1">
    <source>
        <dbReference type="EMBL" id="KAA6320025.1"/>
    </source>
</evidence>
<feature type="non-terminal residue" evidence="1">
    <location>
        <position position="1"/>
    </location>
</feature>
<dbReference type="EMBL" id="SNRY01003706">
    <property type="protein sequence ID" value="KAA6320025.1"/>
    <property type="molecule type" value="Genomic_DNA"/>
</dbReference>
<name>A0A5J4QEN4_9ZZZZ</name>
<protein>
    <submittedName>
        <fullName evidence="1">Uncharacterized protein</fullName>
    </submittedName>
</protein>
<comment type="caution">
    <text evidence="1">The sequence shown here is derived from an EMBL/GenBank/DDBJ whole genome shotgun (WGS) entry which is preliminary data.</text>
</comment>
<accession>A0A5J4QEN4</accession>
<proteinExistence type="predicted"/>
<reference evidence="1" key="1">
    <citation type="submission" date="2019-03" db="EMBL/GenBank/DDBJ databases">
        <title>Single cell metagenomics reveals metabolic interactions within the superorganism composed of flagellate Streblomastix strix and complex community of Bacteroidetes bacteria on its surface.</title>
        <authorList>
            <person name="Treitli S.C."/>
            <person name="Kolisko M."/>
            <person name="Husnik F."/>
            <person name="Keeling P."/>
            <person name="Hampl V."/>
        </authorList>
    </citation>
    <scope>NUCLEOTIDE SEQUENCE</scope>
    <source>
        <strain evidence="1">STM</strain>
    </source>
</reference>
<gene>
    <name evidence="1" type="ORF">EZS27_030150</name>
</gene>
<dbReference type="AlphaFoldDB" id="A0A5J4QEN4"/>
<organism evidence="1">
    <name type="scientific">termite gut metagenome</name>
    <dbReference type="NCBI Taxonomy" id="433724"/>
    <lineage>
        <taxon>unclassified sequences</taxon>
        <taxon>metagenomes</taxon>
        <taxon>organismal metagenomes</taxon>
    </lineage>
</organism>